<dbReference type="AlphaFoldDB" id="A0AAV0GG46"/>
<sequence>MDKLDLMSNMLNTFRQKKSTGKGPKSPRPDGESCHAGLTFGDNRMANPVIPSNAVNQQEALPNHDAPVATHTEAVTGGFQHLVSCVTTDLVAATTNSEDRTGYDENISNIPIDIPDTMLGPISSNDENLSEGQKKI</sequence>
<name>A0AAV0GG46_9ASTE</name>
<feature type="region of interest" description="Disordered" evidence="1">
    <location>
        <begin position="14"/>
        <end position="46"/>
    </location>
</feature>
<evidence type="ECO:0000313" key="2">
    <source>
        <dbReference type="EMBL" id="CAH9146627.1"/>
    </source>
</evidence>
<gene>
    <name evidence="2" type="ORF">CEPIT_LOCUS43127</name>
</gene>
<feature type="region of interest" description="Disordered" evidence="1">
    <location>
        <begin position="97"/>
        <end position="136"/>
    </location>
</feature>
<reference evidence="2" key="1">
    <citation type="submission" date="2022-07" db="EMBL/GenBank/DDBJ databases">
        <authorList>
            <person name="Macas J."/>
            <person name="Novak P."/>
            <person name="Neumann P."/>
        </authorList>
    </citation>
    <scope>NUCLEOTIDE SEQUENCE</scope>
</reference>
<proteinExistence type="predicted"/>
<dbReference type="EMBL" id="CAMAPF010001107">
    <property type="protein sequence ID" value="CAH9146627.1"/>
    <property type="molecule type" value="Genomic_DNA"/>
</dbReference>
<dbReference type="Proteomes" id="UP001152523">
    <property type="component" value="Unassembled WGS sequence"/>
</dbReference>
<feature type="compositionally biased region" description="Polar residues" evidence="1">
    <location>
        <begin position="122"/>
        <end position="136"/>
    </location>
</feature>
<comment type="caution">
    <text evidence="2">The sequence shown here is derived from an EMBL/GenBank/DDBJ whole genome shotgun (WGS) entry which is preliminary data.</text>
</comment>
<protein>
    <submittedName>
        <fullName evidence="2">Uncharacterized protein</fullName>
    </submittedName>
</protein>
<keyword evidence="3" id="KW-1185">Reference proteome</keyword>
<evidence type="ECO:0000313" key="3">
    <source>
        <dbReference type="Proteomes" id="UP001152523"/>
    </source>
</evidence>
<accession>A0AAV0GG46</accession>
<evidence type="ECO:0000256" key="1">
    <source>
        <dbReference type="SAM" id="MobiDB-lite"/>
    </source>
</evidence>
<organism evidence="2 3">
    <name type="scientific">Cuscuta epithymum</name>
    <dbReference type="NCBI Taxonomy" id="186058"/>
    <lineage>
        <taxon>Eukaryota</taxon>
        <taxon>Viridiplantae</taxon>
        <taxon>Streptophyta</taxon>
        <taxon>Embryophyta</taxon>
        <taxon>Tracheophyta</taxon>
        <taxon>Spermatophyta</taxon>
        <taxon>Magnoliopsida</taxon>
        <taxon>eudicotyledons</taxon>
        <taxon>Gunneridae</taxon>
        <taxon>Pentapetalae</taxon>
        <taxon>asterids</taxon>
        <taxon>lamiids</taxon>
        <taxon>Solanales</taxon>
        <taxon>Convolvulaceae</taxon>
        <taxon>Cuscuteae</taxon>
        <taxon>Cuscuta</taxon>
        <taxon>Cuscuta subgen. Cuscuta</taxon>
    </lineage>
</organism>